<reference evidence="1" key="1">
    <citation type="submission" date="2018-12" db="EMBL/GenBank/DDBJ databases">
        <authorList>
            <person name="Ashton P.M."/>
            <person name="Dallman T."/>
            <person name="Nair S."/>
            <person name="De Pinna E."/>
            <person name="Peters T."/>
            <person name="Grant K."/>
        </authorList>
    </citation>
    <scope>NUCLEOTIDE SEQUENCE</scope>
    <source>
        <strain evidence="1">650060</strain>
    </source>
</reference>
<evidence type="ECO:0000313" key="1">
    <source>
        <dbReference type="EMBL" id="ECA3795430.1"/>
    </source>
</evidence>
<name>A0A5X6EUD0_SALET</name>
<evidence type="ECO:0008006" key="2">
    <source>
        <dbReference type="Google" id="ProtNLM"/>
    </source>
</evidence>
<protein>
    <recommendedName>
        <fullName evidence="2">Transposase</fullName>
    </recommendedName>
</protein>
<dbReference type="AlphaFoldDB" id="A0A5X6EUD0"/>
<gene>
    <name evidence="1" type="ORF">EKG95_27285</name>
</gene>
<sequence length="82" mass="9312">MPAVPVSMRKLKEILRLKYGPGLSHRLTARSLVISPSVVTATPTNRYLCQDRRTCSAGRTFTPRYRLLTCRDIPSLPRPLFL</sequence>
<dbReference type="EMBL" id="AAHUDZ010000093">
    <property type="protein sequence ID" value="ECA3795430.1"/>
    <property type="molecule type" value="Genomic_DNA"/>
</dbReference>
<comment type="caution">
    <text evidence="1">The sequence shown here is derived from an EMBL/GenBank/DDBJ whole genome shotgun (WGS) entry which is preliminary data.</text>
</comment>
<proteinExistence type="predicted"/>
<organism evidence="1">
    <name type="scientific">Salmonella enterica subsp. enterica serovar Aqua</name>
    <dbReference type="NCBI Taxonomy" id="1302615"/>
    <lineage>
        <taxon>Bacteria</taxon>
        <taxon>Pseudomonadati</taxon>
        <taxon>Pseudomonadota</taxon>
        <taxon>Gammaproteobacteria</taxon>
        <taxon>Enterobacterales</taxon>
        <taxon>Enterobacteriaceae</taxon>
        <taxon>Salmonella</taxon>
    </lineage>
</organism>
<accession>A0A5X6EUD0</accession>